<dbReference type="InterPro" id="IPR043502">
    <property type="entry name" value="DNA/RNA_pol_sf"/>
</dbReference>
<dbReference type="Proteomes" id="UP001633002">
    <property type="component" value="Unassembled WGS sequence"/>
</dbReference>
<keyword evidence="2" id="KW-1185">Reference proteome</keyword>
<dbReference type="SUPFAM" id="SSF56672">
    <property type="entry name" value="DNA/RNA polymerases"/>
    <property type="match status" value="1"/>
</dbReference>
<comment type="caution">
    <text evidence="1">The sequence shown here is derived from an EMBL/GenBank/DDBJ whole genome shotgun (WGS) entry which is preliminary data.</text>
</comment>
<dbReference type="EMBL" id="JBJQOH010000002">
    <property type="protein sequence ID" value="KAL3696469.1"/>
    <property type="molecule type" value="Genomic_DNA"/>
</dbReference>
<dbReference type="AlphaFoldDB" id="A0ABD3I4F5"/>
<reference evidence="1 2" key="1">
    <citation type="submission" date="2024-09" db="EMBL/GenBank/DDBJ databases">
        <title>Chromosome-scale assembly of Riccia sorocarpa.</title>
        <authorList>
            <person name="Paukszto L."/>
        </authorList>
    </citation>
    <scope>NUCLEOTIDE SEQUENCE [LARGE SCALE GENOMIC DNA]</scope>
    <source>
        <strain evidence="1">LP-2024</strain>
        <tissue evidence="1">Aerial parts of the thallus</tissue>
    </source>
</reference>
<evidence type="ECO:0008006" key="3">
    <source>
        <dbReference type="Google" id="ProtNLM"/>
    </source>
</evidence>
<accession>A0ABD3I4F5</accession>
<evidence type="ECO:0000313" key="2">
    <source>
        <dbReference type="Proteomes" id="UP001633002"/>
    </source>
</evidence>
<protein>
    <recommendedName>
        <fullName evidence="3">Reverse transcriptase domain-containing protein</fullName>
    </recommendedName>
</protein>
<gene>
    <name evidence="1" type="ORF">R1sor_010545</name>
</gene>
<name>A0ABD3I4F5_9MARC</name>
<evidence type="ECO:0000313" key="1">
    <source>
        <dbReference type="EMBL" id="KAL3696469.1"/>
    </source>
</evidence>
<dbReference type="PANTHER" id="PTHR19446">
    <property type="entry name" value="REVERSE TRANSCRIPTASES"/>
    <property type="match status" value="1"/>
</dbReference>
<organism evidence="1 2">
    <name type="scientific">Riccia sorocarpa</name>
    <dbReference type="NCBI Taxonomy" id="122646"/>
    <lineage>
        <taxon>Eukaryota</taxon>
        <taxon>Viridiplantae</taxon>
        <taxon>Streptophyta</taxon>
        <taxon>Embryophyta</taxon>
        <taxon>Marchantiophyta</taxon>
        <taxon>Marchantiopsida</taxon>
        <taxon>Marchantiidae</taxon>
        <taxon>Marchantiales</taxon>
        <taxon>Ricciaceae</taxon>
        <taxon>Riccia</taxon>
    </lineage>
</organism>
<sequence>MENKEADIWKARSRIKWARKGDAPTRYYFALTKARFRREMITKLEAEDGRIVEMQKEIVQSVGSFYKTLYTNEPETEETKKLRSESLALIDKRVTQEENRMMEVEPDLLEVEETIEGMQKEKAPGLDGVTVEVVSNLWDEIKDDCMMMMRFVWSRKSISERDSKGVIKLLPKNEETHRLKNWRPITLMPFTYKLVAKIIANRMQKLIPKLVDSQQSGFVVGRNITDTVLALKIGVPPGTPALCPLYTTSHENA</sequence>
<proteinExistence type="predicted"/>